<dbReference type="SMART" id="SM00327">
    <property type="entry name" value="VWA"/>
    <property type="match status" value="1"/>
</dbReference>
<dbReference type="RefSeq" id="WP_265680296.1">
    <property type="nucleotide sequence ID" value="NZ_CP120863.1"/>
</dbReference>
<sequence>MKSFIPGCFPLSLAVAGALVFSSPVLAQETSSRGKAMMVLDASGSMWGQIDGVPKISIARDVIDGVLGKWDPAVDLGLMTYGHRRKGDCNDIEVVQSVAPLEPNNFSSLVRGINPRGKTPISESLMRAARELRHVEDPASVILVSDGLETCEADPCLAATLLENSGIDFTVHVVGFDLTDEEARQLRCIADNTGGRFLNADNANELTEALAETVVAVSEEVVAKPVEPKPAPPVVPKKITELDLDRLSFDVHKIEKDAASGKVVATGTSNGVGWTVTANNIYEPYSNVNGGASFNDLPGRYDDLHVGSDFTITFDQPVTSMLVVLANDNDTGDGPNFQELPPVDFIDASNPDGGTQVKIEDKGGALFYYYDINITSMTHVNDNGINDGWDLAFFVFPTAN</sequence>
<dbReference type="SUPFAM" id="SSF53300">
    <property type="entry name" value="vWA-like"/>
    <property type="match status" value="1"/>
</dbReference>
<evidence type="ECO:0000313" key="3">
    <source>
        <dbReference type="EMBL" id="WFE89592.1"/>
    </source>
</evidence>
<dbReference type="Gene3D" id="3.40.50.410">
    <property type="entry name" value="von Willebrand factor, type A domain"/>
    <property type="match status" value="1"/>
</dbReference>
<protein>
    <submittedName>
        <fullName evidence="3">VWA domain-containing protein</fullName>
    </submittedName>
</protein>
<dbReference type="Proteomes" id="UP001209803">
    <property type="component" value="Chromosome"/>
</dbReference>
<feature type="signal peptide" evidence="1">
    <location>
        <begin position="1"/>
        <end position="27"/>
    </location>
</feature>
<feature type="chain" id="PRO_5047116412" evidence="1">
    <location>
        <begin position="28"/>
        <end position="400"/>
    </location>
</feature>
<evidence type="ECO:0000256" key="1">
    <source>
        <dbReference type="SAM" id="SignalP"/>
    </source>
</evidence>
<organism evidence="3 4">
    <name type="scientific">Roseibium porphyridii</name>
    <dbReference type="NCBI Taxonomy" id="2866279"/>
    <lineage>
        <taxon>Bacteria</taxon>
        <taxon>Pseudomonadati</taxon>
        <taxon>Pseudomonadota</taxon>
        <taxon>Alphaproteobacteria</taxon>
        <taxon>Hyphomicrobiales</taxon>
        <taxon>Stappiaceae</taxon>
        <taxon>Roseibium</taxon>
    </lineage>
</organism>
<dbReference type="EMBL" id="CP120863">
    <property type="protein sequence ID" value="WFE89592.1"/>
    <property type="molecule type" value="Genomic_DNA"/>
</dbReference>
<proteinExistence type="predicted"/>
<dbReference type="InterPro" id="IPR002035">
    <property type="entry name" value="VWF_A"/>
</dbReference>
<name>A0ABY8F274_9HYPH</name>
<gene>
    <name evidence="3" type="ORF">K1718_26140</name>
</gene>
<dbReference type="InterPro" id="IPR036465">
    <property type="entry name" value="vWFA_dom_sf"/>
</dbReference>
<feature type="domain" description="VWFA" evidence="2">
    <location>
        <begin position="35"/>
        <end position="214"/>
    </location>
</feature>
<keyword evidence="4" id="KW-1185">Reference proteome</keyword>
<keyword evidence="1" id="KW-0732">Signal</keyword>
<accession>A0ABY8F274</accession>
<reference evidence="3 4" key="1">
    <citation type="submission" date="2023-03" db="EMBL/GenBank/DDBJ databases">
        <title>Roseibium porphyridii sp. nov. and Roseibium rhodosorbium sp. nov. isolated from marine algae, Porphyridium cruentum and Rhodosorus marinus, respectively.</title>
        <authorList>
            <person name="Lee M.W."/>
            <person name="Choi B.J."/>
            <person name="Lee J.K."/>
            <person name="Choi D.G."/>
            <person name="Baek J.H."/>
            <person name="Bayburt H."/>
            <person name="Kim J.M."/>
            <person name="Han D.M."/>
            <person name="Kim K.H."/>
            <person name="Jeon C.O."/>
        </authorList>
    </citation>
    <scope>NUCLEOTIDE SEQUENCE [LARGE SCALE GENOMIC DNA]</scope>
    <source>
        <strain evidence="3 4">KMA01</strain>
    </source>
</reference>
<evidence type="ECO:0000259" key="2">
    <source>
        <dbReference type="PROSITE" id="PS50234"/>
    </source>
</evidence>
<evidence type="ECO:0000313" key="4">
    <source>
        <dbReference type="Proteomes" id="UP001209803"/>
    </source>
</evidence>
<dbReference type="PROSITE" id="PS50234">
    <property type="entry name" value="VWFA"/>
    <property type="match status" value="1"/>
</dbReference>